<feature type="region of interest" description="Disordered" evidence="10">
    <location>
        <begin position="42"/>
        <end position="121"/>
    </location>
</feature>
<dbReference type="GO" id="GO:0008270">
    <property type="term" value="F:zinc ion binding"/>
    <property type="evidence" value="ECO:0007669"/>
    <property type="project" value="UniProtKB-KW"/>
</dbReference>
<evidence type="ECO:0000256" key="9">
    <source>
        <dbReference type="PROSITE-ProRule" id="PRU00322"/>
    </source>
</evidence>
<keyword evidence="6 8" id="KW-0694">RNA-binding</keyword>
<feature type="compositionally biased region" description="Polar residues" evidence="10">
    <location>
        <begin position="104"/>
        <end position="115"/>
    </location>
</feature>
<evidence type="ECO:0000313" key="14">
    <source>
        <dbReference type="Proteomes" id="UP000654370"/>
    </source>
</evidence>
<dbReference type="CDD" id="cd12534">
    <property type="entry name" value="RRM_SARFH"/>
    <property type="match status" value="1"/>
</dbReference>
<evidence type="ECO:0000256" key="5">
    <source>
        <dbReference type="ARBA" id="ARBA00022833"/>
    </source>
</evidence>
<feature type="domain" description="RanBP2-type" evidence="12">
    <location>
        <begin position="263"/>
        <end position="293"/>
    </location>
</feature>
<keyword evidence="4 9" id="KW-0863">Zinc-finger</keyword>
<dbReference type="SUPFAM" id="SSF90209">
    <property type="entry name" value="Ran binding protein zinc finger-like"/>
    <property type="match status" value="1"/>
</dbReference>
<evidence type="ECO:0000256" key="6">
    <source>
        <dbReference type="ARBA" id="ARBA00022884"/>
    </source>
</evidence>
<dbReference type="SUPFAM" id="SSF54928">
    <property type="entry name" value="RNA-binding domain, RBD"/>
    <property type="match status" value="1"/>
</dbReference>
<dbReference type="Gene3D" id="3.30.70.330">
    <property type="match status" value="1"/>
</dbReference>
<evidence type="ECO:0000256" key="2">
    <source>
        <dbReference type="ARBA" id="ARBA00008448"/>
    </source>
</evidence>
<dbReference type="EMBL" id="JAEPQZ010000014">
    <property type="protein sequence ID" value="KAG2173745.1"/>
    <property type="molecule type" value="Genomic_DNA"/>
</dbReference>
<name>A0A8H7PH48_MORIS</name>
<gene>
    <name evidence="13" type="ORF">INT43_005165</name>
</gene>
<feature type="compositionally biased region" description="Gly residues" evidence="10">
    <location>
        <begin position="219"/>
        <end position="249"/>
    </location>
</feature>
<evidence type="ECO:0000256" key="3">
    <source>
        <dbReference type="ARBA" id="ARBA00022723"/>
    </source>
</evidence>
<organism evidence="13 14">
    <name type="scientific">Mortierella isabellina</name>
    <name type="common">Filamentous fungus</name>
    <name type="synonym">Umbelopsis isabellina</name>
    <dbReference type="NCBI Taxonomy" id="91625"/>
    <lineage>
        <taxon>Eukaryota</taxon>
        <taxon>Fungi</taxon>
        <taxon>Fungi incertae sedis</taxon>
        <taxon>Mucoromycota</taxon>
        <taxon>Mucoromycotina</taxon>
        <taxon>Umbelopsidomycetes</taxon>
        <taxon>Umbelopsidales</taxon>
        <taxon>Umbelopsidaceae</taxon>
        <taxon>Umbelopsis</taxon>
    </lineage>
</organism>
<feature type="compositionally biased region" description="Basic and acidic residues" evidence="10">
    <location>
        <begin position="305"/>
        <end position="323"/>
    </location>
</feature>
<evidence type="ECO:0008006" key="15">
    <source>
        <dbReference type="Google" id="ProtNLM"/>
    </source>
</evidence>
<dbReference type="SMART" id="SM00360">
    <property type="entry name" value="RRM"/>
    <property type="match status" value="1"/>
</dbReference>
<dbReference type="InterPro" id="IPR036443">
    <property type="entry name" value="Znf_RanBP2_sf"/>
</dbReference>
<reference evidence="13" key="1">
    <citation type="submission" date="2020-12" db="EMBL/GenBank/DDBJ databases">
        <title>Metabolic potential, ecology and presence of endohyphal bacteria is reflected in genomic diversity of Mucoromycotina.</title>
        <authorList>
            <person name="Muszewska A."/>
            <person name="Okrasinska A."/>
            <person name="Steczkiewicz K."/>
            <person name="Drgas O."/>
            <person name="Orlowska M."/>
            <person name="Perlinska-Lenart U."/>
            <person name="Aleksandrzak-Piekarczyk T."/>
            <person name="Szatraj K."/>
            <person name="Zielenkiewicz U."/>
            <person name="Pilsyk S."/>
            <person name="Malc E."/>
            <person name="Mieczkowski P."/>
            <person name="Kruszewska J.S."/>
            <person name="Biernat P."/>
            <person name="Pawlowska J."/>
        </authorList>
    </citation>
    <scope>NUCLEOTIDE SEQUENCE</scope>
    <source>
        <strain evidence="13">WA0000067209</strain>
    </source>
</reference>
<dbReference type="OrthoDB" id="639027at2759"/>
<keyword evidence="3" id="KW-0479">Metal-binding</keyword>
<feature type="domain" description="RRM" evidence="11">
    <location>
        <begin position="122"/>
        <end position="213"/>
    </location>
</feature>
<dbReference type="PROSITE" id="PS50199">
    <property type="entry name" value="ZF_RANBP2_2"/>
    <property type="match status" value="1"/>
</dbReference>
<protein>
    <recommendedName>
        <fullName evidence="15">RNA-binding protein cabeza</fullName>
    </recommendedName>
</protein>
<dbReference type="InterPro" id="IPR000504">
    <property type="entry name" value="RRM_dom"/>
</dbReference>
<keyword evidence="7" id="KW-0539">Nucleus</keyword>
<accession>A0A8H7PH48</accession>
<dbReference type="Pfam" id="PF00076">
    <property type="entry name" value="RRM_1"/>
    <property type="match status" value="1"/>
</dbReference>
<dbReference type="AlphaFoldDB" id="A0A8H7PH48"/>
<dbReference type="PROSITE" id="PS50102">
    <property type="entry name" value="RRM"/>
    <property type="match status" value="1"/>
</dbReference>
<dbReference type="InterPro" id="IPR001876">
    <property type="entry name" value="Znf_RanBP2"/>
</dbReference>
<keyword evidence="14" id="KW-1185">Reference proteome</keyword>
<dbReference type="SMART" id="SM00547">
    <property type="entry name" value="ZnF_RBZ"/>
    <property type="match status" value="1"/>
</dbReference>
<evidence type="ECO:0000256" key="10">
    <source>
        <dbReference type="SAM" id="MobiDB-lite"/>
    </source>
</evidence>
<dbReference type="InterPro" id="IPR034870">
    <property type="entry name" value="TET_fam"/>
</dbReference>
<evidence type="ECO:0000256" key="4">
    <source>
        <dbReference type="ARBA" id="ARBA00022771"/>
    </source>
</evidence>
<dbReference type="Proteomes" id="UP000654370">
    <property type="component" value="Unassembled WGS sequence"/>
</dbReference>
<evidence type="ECO:0000259" key="12">
    <source>
        <dbReference type="PROSITE" id="PS50199"/>
    </source>
</evidence>
<comment type="similarity">
    <text evidence="2">Belongs to the RRM TET family.</text>
</comment>
<evidence type="ECO:0000256" key="1">
    <source>
        <dbReference type="ARBA" id="ARBA00004123"/>
    </source>
</evidence>
<comment type="subcellular location">
    <subcellularLocation>
        <location evidence="1">Nucleus</location>
    </subcellularLocation>
</comment>
<dbReference type="GO" id="GO:0003723">
    <property type="term" value="F:RNA binding"/>
    <property type="evidence" value="ECO:0007669"/>
    <property type="project" value="UniProtKB-UniRule"/>
</dbReference>
<sequence>MAQNLTLVLNLLDDQSAYAGYDYSAYYQDPSAYSQQGYDASAYGQQSYGSGYGGSGGDDKSQGYSSRYGSGGGSGGYRDRESGRDNDRYGDSRGSYSSRRDNYQDQGSRNESSESGMEKSHDTIYITNLPDTVTEEKLAEVFGSIGIIKHDRKADKPKIWIYTDKATGKPKGDGMFKSATITYDDPPTADAAIEWFGNKDFMGNIISVDKAQRKAWTGAQGGGGGGGRGGRGGGRGGYGGGGGGYGGGGRGDDRGGRGPPPPRDGDWTCESCGINNFARNRTECFKCKAARPASTLQSTGGGGDRGGDRGYRGRRDYGDDKYSRGGNAYSRGGGGGDRGGDRGSSYGGRGSDRRDRDEHGRHSGGGRDNDSRSNDRRERRDRPY</sequence>
<dbReference type="InterPro" id="IPR035979">
    <property type="entry name" value="RBD_domain_sf"/>
</dbReference>
<feature type="region of interest" description="Disordered" evidence="10">
    <location>
        <begin position="290"/>
        <end position="384"/>
    </location>
</feature>
<feature type="compositionally biased region" description="Basic and acidic residues" evidence="10">
    <location>
        <begin position="350"/>
        <end position="384"/>
    </location>
</feature>
<evidence type="ECO:0000256" key="8">
    <source>
        <dbReference type="PROSITE-ProRule" id="PRU00176"/>
    </source>
</evidence>
<dbReference type="InterPro" id="IPR012677">
    <property type="entry name" value="Nucleotide-bd_a/b_plait_sf"/>
</dbReference>
<feature type="compositionally biased region" description="Basic and acidic residues" evidence="10">
    <location>
        <begin position="77"/>
        <end position="91"/>
    </location>
</feature>
<feature type="region of interest" description="Disordered" evidence="10">
    <location>
        <begin position="216"/>
        <end position="266"/>
    </location>
</feature>
<dbReference type="Gene3D" id="4.10.1060.10">
    <property type="entry name" value="Zinc finger, RanBP2-type"/>
    <property type="match status" value="1"/>
</dbReference>
<keyword evidence="5" id="KW-0862">Zinc</keyword>
<evidence type="ECO:0000259" key="11">
    <source>
        <dbReference type="PROSITE" id="PS50102"/>
    </source>
</evidence>
<dbReference type="GO" id="GO:0006355">
    <property type="term" value="P:regulation of DNA-templated transcription"/>
    <property type="evidence" value="ECO:0007669"/>
    <property type="project" value="InterPro"/>
</dbReference>
<evidence type="ECO:0000256" key="7">
    <source>
        <dbReference type="ARBA" id="ARBA00023242"/>
    </source>
</evidence>
<dbReference type="PANTHER" id="PTHR23238">
    <property type="entry name" value="RNA BINDING PROTEIN"/>
    <property type="match status" value="1"/>
</dbReference>
<dbReference type="Pfam" id="PF00641">
    <property type="entry name" value="Zn_ribbon_RanBP"/>
    <property type="match status" value="1"/>
</dbReference>
<dbReference type="GO" id="GO:0005634">
    <property type="term" value="C:nucleus"/>
    <property type="evidence" value="ECO:0007669"/>
    <property type="project" value="UniProtKB-SubCell"/>
</dbReference>
<evidence type="ECO:0000313" key="13">
    <source>
        <dbReference type="EMBL" id="KAG2173745.1"/>
    </source>
</evidence>
<comment type="caution">
    <text evidence="13">The sequence shown here is derived from an EMBL/GenBank/DDBJ whole genome shotgun (WGS) entry which is preliminary data.</text>
</comment>
<proteinExistence type="inferred from homology"/>